<evidence type="ECO:0000256" key="9">
    <source>
        <dbReference type="RuleBase" id="RU003942"/>
    </source>
</evidence>
<reference evidence="11 13" key="1">
    <citation type="submission" date="2018-06" db="EMBL/GenBank/DDBJ databases">
        <authorList>
            <consortium name="Pathogen Informatics"/>
            <person name="Doyle S."/>
        </authorList>
    </citation>
    <scope>NUCLEOTIDE SEQUENCE [LARGE SCALE GENOMIC DNA]</scope>
    <source>
        <strain evidence="11 13">NCTC11159</strain>
    </source>
</reference>
<keyword evidence="3" id="KW-1003">Cell membrane</keyword>
<dbReference type="GO" id="GO:0005886">
    <property type="term" value="C:plasma membrane"/>
    <property type="evidence" value="ECO:0007669"/>
    <property type="project" value="UniProtKB-SubCell"/>
</dbReference>
<name>A0A377Q4Y6_9NEIS</name>
<sequence>MFSYWLVLGVAVFTEIIWALSLKYVQLNPNPWVIAGSVTLSFLNMALLSYAMKEIPAGTAYAIWTGLGAVGVTIGGIMLFGDPLGSTRIFFLCLIVSGVVGLKMAS</sequence>
<evidence type="ECO:0000256" key="2">
    <source>
        <dbReference type="ARBA" id="ARBA00022448"/>
    </source>
</evidence>
<accession>A0A377Q4Y6</accession>
<reference evidence="12 14" key="2">
    <citation type="submission" date="2019-03" db="EMBL/GenBank/DDBJ databases">
        <title>Genomic Encyclopedia of Type Strains, Phase IV (KMG-IV): sequencing the most valuable type-strain genomes for metagenomic binning, comparative biology and taxonomic classification.</title>
        <authorList>
            <person name="Goeker M."/>
        </authorList>
    </citation>
    <scope>NUCLEOTIDE SEQUENCE [LARGE SCALE GENOMIC DNA]</scope>
    <source>
        <strain evidence="12 14">DSM 3764</strain>
    </source>
</reference>
<evidence type="ECO:0000256" key="10">
    <source>
        <dbReference type="SAM" id="Phobius"/>
    </source>
</evidence>
<evidence type="ECO:0000313" key="12">
    <source>
        <dbReference type="EMBL" id="TCU82689.1"/>
    </source>
</evidence>
<protein>
    <recommendedName>
        <fullName evidence="8">Guanidinium exporter</fullName>
    </recommendedName>
</protein>
<keyword evidence="5 10" id="KW-1133">Transmembrane helix</keyword>
<organism evidence="11 13">
    <name type="scientific">Iodobacter fluviatilis</name>
    <dbReference type="NCBI Taxonomy" id="537"/>
    <lineage>
        <taxon>Bacteria</taxon>
        <taxon>Pseudomonadati</taxon>
        <taxon>Pseudomonadota</taxon>
        <taxon>Betaproteobacteria</taxon>
        <taxon>Neisseriales</taxon>
        <taxon>Chitinibacteraceae</taxon>
        <taxon>Iodobacter</taxon>
    </lineage>
</organism>
<dbReference type="RefSeq" id="WP_115226231.1">
    <property type="nucleotide sequence ID" value="NZ_CAWOLO010000014.1"/>
</dbReference>
<evidence type="ECO:0000256" key="1">
    <source>
        <dbReference type="ARBA" id="ARBA00004651"/>
    </source>
</evidence>
<evidence type="ECO:0000313" key="14">
    <source>
        <dbReference type="Proteomes" id="UP000295794"/>
    </source>
</evidence>
<dbReference type="PANTHER" id="PTHR30561">
    <property type="entry name" value="SMR FAMILY PROTON-DEPENDENT DRUG EFFLUX TRANSPORTER SUGE"/>
    <property type="match status" value="1"/>
</dbReference>
<dbReference type="GO" id="GO:1990961">
    <property type="term" value="P:xenobiotic detoxification by transmembrane export across the plasma membrane"/>
    <property type="evidence" value="ECO:0007669"/>
    <property type="project" value="UniProtKB-ARBA"/>
</dbReference>
<feature type="transmembrane region" description="Helical" evidence="10">
    <location>
        <begin position="87"/>
        <end position="105"/>
    </location>
</feature>
<keyword evidence="4 9" id="KW-0812">Transmembrane</keyword>
<dbReference type="AlphaFoldDB" id="A0A377Q4Y6"/>
<dbReference type="InterPro" id="IPR000390">
    <property type="entry name" value="Small_drug/metabolite_transptr"/>
</dbReference>
<dbReference type="Proteomes" id="UP000255108">
    <property type="component" value="Unassembled WGS sequence"/>
</dbReference>
<comment type="subcellular location">
    <subcellularLocation>
        <location evidence="1 9">Cell membrane</location>
        <topology evidence="1 9">Multi-pass membrane protein</topology>
    </subcellularLocation>
</comment>
<comment type="similarity">
    <text evidence="7">Belongs to the drug/metabolite transporter (DMT) superfamily. Small multidrug resistance (SMR) (TC 2.A.7.1) family. Gdx/SugE subfamily.</text>
</comment>
<dbReference type="Gene3D" id="1.10.3730.20">
    <property type="match status" value="1"/>
</dbReference>
<evidence type="ECO:0000313" key="13">
    <source>
        <dbReference type="Proteomes" id="UP000255108"/>
    </source>
</evidence>
<evidence type="ECO:0000256" key="3">
    <source>
        <dbReference type="ARBA" id="ARBA00022475"/>
    </source>
</evidence>
<dbReference type="SUPFAM" id="SSF103481">
    <property type="entry name" value="Multidrug resistance efflux transporter EmrE"/>
    <property type="match status" value="1"/>
</dbReference>
<feature type="transmembrane region" description="Helical" evidence="10">
    <location>
        <begin position="29"/>
        <end position="48"/>
    </location>
</feature>
<dbReference type="PANTHER" id="PTHR30561:SF0">
    <property type="entry name" value="GUANIDINIUM EXPORTER"/>
    <property type="match status" value="1"/>
</dbReference>
<evidence type="ECO:0000313" key="11">
    <source>
        <dbReference type="EMBL" id="STQ89825.1"/>
    </source>
</evidence>
<keyword evidence="6 10" id="KW-0472">Membrane</keyword>
<evidence type="ECO:0000256" key="5">
    <source>
        <dbReference type="ARBA" id="ARBA00022989"/>
    </source>
</evidence>
<dbReference type="Pfam" id="PF00893">
    <property type="entry name" value="Multi_Drug_Res"/>
    <property type="match status" value="1"/>
</dbReference>
<dbReference type="InterPro" id="IPR037185">
    <property type="entry name" value="EmrE-like"/>
</dbReference>
<dbReference type="Proteomes" id="UP000295794">
    <property type="component" value="Unassembled WGS sequence"/>
</dbReference>
<dbReference type="InterPro" id="IPR045324">
    <property type="entry name" value="Small_multidrug_res"/>
</dbReference>
<feature type="transmembrane region" description="Helical" evidence="10">
    <location>
        <begin position="60"/>
        <end position="81"/>
    </location>
</feature>
<dbReference type="FunFam" id="1.10.3730.20:FF:000001">
    <property type="entry name" value="Quaternary ammonium compound resistance transporter SugE"/>
    <property type="match status" value="1"/>
</dbReference>
<evidence type="ECO:0000256" key="4">
    <source>
        <dbReference type="ARBA" id="ARBA00022692"/>
    </source>
</evidence>
<proteinExistence type="inferred from homology"/>
<dbReference type="OrthoDB" id="9808638at2"/>
<evidence type="ECO:0000256" key="8">
    <source>
        <dbReference type="ARBA" id="ARBA00039168"/>
    </source>
</evidence>
<dbReference type="EMBL" id="SMBT01000014">
    <property type="protein sequence ID" value="TCU82689.1"/>
    <property type="molecule type" value="Genomic_DNA"/>
</dbReference>
<dbReference type="EMBL" id="UGHR01000001">
    <property type="protein sequence ID" value="STQ89825.1"/>
    <property type="molecule type" value="Genomic_DNA"/>
</dbReference>
<gene>
    <name evidence="11" type="primary">sugE</name>
    <name evidence="12" type="ORF">EV682_11462</name>
    <name evidence="11" type="ORF">NCTC11159_00875</name>
</gene>
<evidence type="ECO:0000256" key="6">
    <source>
        <dbReference type="ARBA" id="ARBA00023136"/>
    </source>
</evidence>
<keyword evidence="14" id="KW-1185">Reference proteome</keyword>
<keyword evidence="2" id="KW-0813">Transport</keyword>
<evidence type="ECO:0000256" key="7">
    <source>
        <dbReference type="ARBA" id="ARBA00038151"/>
    </source>
</evidence>
<dbReference type="GO" id="GO:0022857">
    <property type="term" value="F:transmembrane transporter activity"/>
    <property type="evidence" value="ECO:0007669"/>
    <property type="project" value="InterPro"/>
</dbReference>